<dbReference type="VEuPathDB" id="FungiDB:CXQ85_005006"/>
<organism evidence="1 2">
    <name type="scientific">Candidozyma haemuli</name>
    <dbReference type="NCBI Taxonomy" id="45357"/>
    <lineage>
        <taxon>Eukaryota</taxon>
        <taxon>Fungi</taxon>
        <taxon>Dikarya</taxon>
        <taxon>Ascomycota</taxon>
        <taxon>Saccharomycotina</taxon>
        <taxon>Pichiomycetes</taxon>
        <taxon>Metschnikowiaceae</taxon>
        <taxon>Candidozyma</taxon>
    </lineage>
</organism>
<proteinExistence type="predicted"/>
<evidence type="ECO:0000313" key="2">
    <source>
        <dbReference type="Proteomes" id="UP000244309"/>
    </source>
</evidence>
<keyword evidence="2" id="KW-1185">Reference proteome</keyword>
<protein>
    <submittedName>
        <fullName evidence="1">Uncharacterized protein</fullName>
    </submittedName>
</protein>
<dbReference type="Proteomes" id="UP000244309">
    <property type="component" value="Unassembled WGS sequence"/>
</dbReference>
<gene>
    <name evidence="1" type="ORF">CXQ85_005006</name>
</gene>
<sequence length="288" mass="33591">MWDISPFAWNHCYIDIVSKFKAIVMRDSLNQLPSVCLRDDIVIVPRIVGPGDAVISTEPRHDCLTAGLFLLRKSKLYRVTDEFYRLYSERHLHLDTVFPTSECRETRFEQYRLDIRFIEPTSFLQNKGEFYITPGMPISSFMELSIVINHIWAAMEEVSIISLETWIEDHYTIYYKDSLVASDTSTATYSVDIIKGNYLLHDQENSKYCFAIYPIPCDLLGSRIPQLEHSFFSENLDRHYNLSFRIELIRNGKREILHASHAILVALDERDYLGLTSKGRSISPSWRF</sequence>
<comment type="caution">
    <text evidence="1">The sequence shown here is derived from an EMBL/GenBank/DDBJ whole genome shotgun (WGS) entry which is preliminary data.</text>
</comment>
<dbReference type="EMBL" id="PKFO01000008">
    <property type="protein sequence ID" value="PVH22437.1"/>
    <property type="molecule type" value="Genomic_DNA"/>
</dbReference>
<dbReference type="GeneID" id="37010336"/>
<dbReference type="AlphaFoldDB" id="A0A2V1AWG5"/>
<dbReference type="RefSeq" id="XP_025343377.1">
    <property type="nucleotide sequence ID" value="XM_025488610.1"/>
</dbReference>
<accession>A0A2V1AWG5</accession>
<reference evidence="1 2" key="1">
    <citation type="submission" date="2017-12" db="EMBL/GenBank/DDBJ databases">
        <title>Genome Sequence of a Multidrug-Resistant Candida haemulonii Isolate from a Patient with Chronic Leg Ulcers in Israel.</title>
        <authorList>
            <person name="Chow N.A."/>
            <person name="Gade L."/>
            <person name="Batra D."/>
            <person name="Rowe L.A."/>
            <person name="Ben-Ami R."/>
            <person name="Loparev V.N."/>
            <person name="Litvintseva A.P."/>
        </authorList>
    </citation>
    <scope>NUCLEOTIDE SEQUENCE [LARGE SCALE GENOMIC DNA]</scope>
    <source>
        <strain evidence="1 2">B11899</strain>
    </source>
</reference>
<evidence type="ECO:0000313" key="1">
    <source>
        <dbReference type="EMBL" id="PVH22437.1"/>
    </source>
</evidence>
<name>A0A2V1AWG5_9ASCO</name>